<evidence type="ECO:0000256" key="2">
    <source>
        <dbReference type="SAM" id="MobiDB-lite"/>
    </source>
</evidence>
<feature type="compositionally biased region" description="Polar residues" evidence="2">
    <location>
        <begin position="66"/>
        <end position="81"/>
    </location>
</feature>
<evidence type="ECO:0000256" key="1">
    <source>
        <dbReference type="SAM" id="Coils"/>
    </source>
</evidence>
<gene>
    <name evidence="3" type="ORF">EVAR_20955_1</name>
</gene>
<dbReference type="EMBL" id="BGZK01000280">
    <property type="protein sequence ID" value="GBP33844.1"/>
    <property type="molecule type" value="Genomic_DNA"/>
</dbReference>
<feature type="region of interest" description="Disordered" evidence="2">
    <location>
        <begin position="60"/>
        <end position="142"/>
    </location>
</feature>
<proteinExistence type="predicted"/>
<dbReference type="OrthoDB" id="6591885at2759"/>
<evidence type="ECO:0008006" key="5">
    <source>
        <dbReference type="Google" id="ProtNLM"/>
    </source>
</evidence>
<feature type="compositionally biased region" description="Basic and acidic residues" evidence="2">
    <location>
        <begin position="126"/>
        <end position="142"/>
    </location>
</feature>
<comment type="caution">
    <text evidence="3">The sequence shown here is derived from an EMBL/GenBank/DDBJ whole genome shotgun (WGS) entry which is preliminary data.</text>
</comment>
<evidence type="ECO:0000313" key="4">
    <source>
        <dbReference type="Proteomes" id="UP000299102"/>
    </source>
</evidence>
<feature type="coiled-coil region" evidence="1">
    <location>
        <begin position="177"/>
        <end position="258"/>
    </location>
</feature>
<feature type="compositionally biased region" description="Polar residues" evidence="2">
    <location>
        <begin position="89"/>
        <end position="108"/>
    </location>
</feature>
<accession>A0A4C1V715</accession>
<evidence type="ECO:0000313" key="3">
    <source>
        <dbReference type="EMBL" id="GBP33844.1"/>
    </source>
</evidence>
<reference evidence="3 4" key="1">
    <citation type="journal article" date="2019" name="Commun. Biol.">
        <title>The bagworm genome reveals a unique fibroin gene that provides high tensile strength.</title>
        <authorList>
            <person name="Kono N."/>
            <person name="Nakamura H."/>
            <person name="Ohtoshi R."/>
            <person name="Tomita M."/>
            <person name="Numata K."/>
            <person name="Arakawa K."/>
        </authorList>
    </citation>
    <scope>NUCLEOTIDE SEQUENCE [LARGE SCALE GENOMIC DNA]</scope>
</reference>
<protein>
    <recommendedName>
        <fullName evidence="5">Coiled-coil domain-containing protein 34</fullName>
    </recommendedName>
</protein>
<name>A0A4C1V715_EUMVA</name>
<organism evidence="3 4">
    <name type="scientific">Eumeta variegata</name>
    <name type="common">Bagworm moth</name>
    <name type="synonym">Eumeta japonica</name>
    <dbReference type="NCBI Taxonomy" id="151549"/>
    <lineage>
        <taxon>Eukaryota</taxon>
        <taxon>Metazoa</taxon>
        <taxon>Ecdysozoa</taxon>
        <taxon>Arthropoda</taxon>
        <taxon>Hexapoda</taxon>
        <taxon>Insecta</taxon>
        <taxon>Pterygota</taxon>
        <taxon>Neoptera</taxon>
        <taxon>Endopterygota</taxon>
        <taxon>Lepidoptera</taxon>
        <taxon>Glossata</taxon>
        <taxon>Ditrysia</taxon>
        <taxon>Tineoidea</taxon>
        <taxon>Psychidae</taxon>
        <taxon>Oiketicinae</taxon>
        <taxon>Eumeta</taxon>
    </lineage>
</organism>
<keyword evidence="1" id="KW-0175">Coiled coil</keyword>
<keyword evidence="4" id="KW-1185">Reference proteome</keyword>
<dbReference type="Proteomes" id="UP000299102">
    <property type="component" value="Unassembled WGS sequence"/>
</dbReference>
<sequence length="317" mass="36371">MNRGHHGDSAGSRVVDCSLKSRSSHHVFNAAGENVQYYSDSESLGTKKNKTRYINPAIYVEPADSARSSTSLQTDPSSDNLTPHPHVFTSRSNSTPFLTSRVTTATPSTKRKSCRLGGSVGGASEKTPREKTPRTYREDGNDTFRLSVASVSTTNTAKEEHARNEQKKREAFKVWLARKEQETTNLQKREKERLEKLKRDATPLVTPEQREQAFHRWMEQKRVQEERRRAEELARRCRESERLERERMRRDRDKQEKLAEWVRRKEEAIKGLIGMPIKCEEMVQKNIQCPCTRSRVVNTSPSNKEVPGANPGHGRIR</sequence>
<dbReference type="AlphaFoldDB" id="A0A4C1V715"/>